<name>A0A848QQR4_9SPHN</name>
<feature type="chain" id="PRO_5032797021" description="Tetratricopeptide repeat protein" evidence="1">
    <location>
        <begin position="35"/>
        <end position="444"/>
    </location>
</feature>
<keyword evidence="3" id="KW-1185">Reference proteome</keyword>
<gene>
    <name evidence="2" type="ORF">HKD42_05195</name>
</gene>
<proteinExistence type="predicted"/>
<reference evidence="2 3" key="1">
    <citation type="submission" date="2020-04" db="EMBL/GenBank/DDBJ databases">
        <authorList>
            <person name="Liu A."/>
        </authorList>
    </citation>
    <scope>NUCLEOTIDE SEQUENCE [LARGE SCALE GENOMIC DNA]</scope>
    <source>
        <strain evidence="2 3">RZ02</strain>
    </source>
</reference>
<organism evidence="2 3">
    <name type="scientific">Pontixanthobacter rizhaonensis</name>
    <dbReference type="NCBI Taxonomy" id="2730337"/>
    <lineage>
        <taxon>Bacteria</taxon>
        <taxon>Pseudomonadati</taxon>
        <taxon>Pseudomonadota</taxon>
        <taxon>Alphaproteobacteria</taxon>
        <taxon>Sphingomonadales</taxon>
        <taxon>Erythrobacteraceae</taxon>
        <taxon>Pontixanthobacter</taxon>
    </lineage>
</organism>
<dbReference type="AlphaFoldDB" id="A0A848QQR4"/>
<evidence type="ECO:0000313" key="2">
    <source>
        <dbReference type="EMBL" id="NMW31448.1"/>
    </source>
</evidence>
<protein>
    <recommendedName>
        <fullName evidence="4">Tetratricopeptide repeat protein</fullName>
    </recommendedName>
</protein>
<evidence type="ECO:0000313" key="3">
    <source>
        <dbReference type="Proteomes" id="UP000561181"/>
    </source>
</evidence>
<sequence length="444" mass="46831">MTVSAPKQAKRTGSHIALAIALLCGSAVGLTAFADTAHAQRKKDKKNKAGKPDYSKGFVAAYTPLNTLSQDPAADAAALKAGVPGVVAAMETADDKLAGGGLIYNIGIATKDLKLQRQALDMMLNSGKLPADRLEQYILTAGQLASDDGDFAAARKMFMRAIAGGYSGSPGLEGVIAESYFDEEKYAEGLAYLKDEIEKKKSAGLLPDEGWLRRGVAVAYTNDLAREAVVLSAEYARLYPSTTSWGDAIAIQRNYFDYDNNAMLDLLRLADRTGSLRDGRDYADYIESADARRLPGEVKRVAAAGVAAGLLESNDPFVVEAQSIASQRLAADKADLPALERDARKSSSTALTATAAGDAMLSYGMSAKAEEMYMIASNKSGADMPRVLTRLGIAQADQGKNQEAAATFAKVTGVRGPIATLWSIYAEQNAAPVADTAESAASAM</sequence>
<dbReference type="Proteomes" id="UP000561181">
    <property type="component" value="Unassembled WGS sequence"/>
</dbReference>
<keyword evidence="1" id="KW-0732">Signal</keyword>
<feature type="signal peptide" evidence="1">
    <location>
        <begin position="1"/>
        <end position="34"/>
    </location>
</feature>
<accession>A0A848QQR4</accession>
<evidence type="ECO:0000256" key="1">
    <source>
        <dbReference type="SAM" id="SignalP"/>
    </source>
</evidence>
<evidence type="ECO:0008006" key="4">
    <source>
        <dbReference type="Google" id="ProtNLM"/>
    </source>
</evidence>
<dbReference type="RefSeq" id="WP_170010938.1">
    <property type="nucleotide sequence ID" value="NZ_JABCRE010000002.1"/>
</dbReference>
<comment type="caution">
    <text evidence="2">The sequence shown here is derived from an EMBL/GenBank/DDBJ whole genome shotgun (WGS) entry which is preliminary data.</text>
</comment>
<dbReference type="EMBL" id="JABCRE010000002">
    <property type="protein sequence ID" value="NMW31448.1"/>
    <property type="molecule type" value="Genomic_DNA"/>
</dbReference>